<dbReference type="PROSITE" id="PS50894">
    <property type="entry name" value="HPT"/>
    <property type="match status" value="1"/>
</dbReference>
<sequence>MDKLFKHIHPNRIEELAAGDTEFYLEIIDIFLIQIPDFTQKMKAALQEENWQVLAREAHTAKSSALTFGMEETGALLKEIQLLAENNQLATLPALVNKAIENLEAAIPELQELKNSL</sequence>
<evidence type="ECO:0000259" key="2">
    <source>
        <dbReference type="PROSITE" id="PS50894"/>
    </source>
</evidence>
<dbReference type="RefSeq" id="WP_119439855.1">
    <property type="nucleotide sequence ID" value="NZ_QWGR01000017.1"/>
</dbReference>
<evidence type="ECO:0000313" key="3">
    <source>
        <dbReference type="EMBL" id="RIJ46105.1"/>
    </source>
</evidence>
<organism evidence="3 4">
    <name type="scientific">Maribellus luteus</name>
    <dbReference type="NCBI Taxonomy" id="2305463"/>
    <lineage>
        <taxon>Bacteria</taxon>
        <taxon>Pseudomonadati</taxon>
        <taxon>Bacteroidota</taxon>
        <taxon>Bacteroidia</taxon>
        <taxon>Marinilabiliales</taxon>
        <taxon>Prolixibacteraceae</taxon>
        <taxon>Maribellus</taxon>
    </lineage>
</organism>
<proteinExistence type="predicted"/>
<dbReference type="OrthoDB" id="959692at2"/>
<keyword evidence="4" id="KW-1185">Reference proteome</keyword>
<dbReference type="EMBL" id="QWGR01000017">
    <property type="protein sequence ID" value="RIJ46105.1"/>
    <property type="molecule type" value="Genomic_DNA"/>
</dbReference>
<accession>A0A399SVK7</accession>
<protein>
    <submittedName>
        <fullName evidence="3">Hpt domain-containing protein</fullName>
    </submittedName>
</protein>
<dbReference type="Gene3D" id="1.20.120.160">
    <property type="entry name" value="HPT domain"/>
    <property type="match status" value="1"/>
</dbReference>
<dbReference type="GO" id="GO:0004672">
    <property type="term" value="F:protein kinase activity"/>
    <property type="evidence" value="ECO:0007669"/>
    <property type="project" value="UniProtKB-ARBA"/>
</dbReference>
<comment type="caution">
    <text evidence="3">The sequence shown here is derived from an EMBL/GenBank/DDBJ whole genome shotgun (WGS) entry which is preliminary data.</text>
</comment>
<dbReference type="AlphaFoldDB" id="A0A399SVK7"/>
<dbReference type="Proteomes" id="UP000265926">
    <property type="component" value="Unassembled WGS sequence"/>
</dbReference>
<name>A0A399SVK7_9BACT</name>
<dbReference type="InterPro" id="IPR036641">
    <property type="entry name" value="HPT_dom_sf"/>
</dbReference>
<reference evidence="3 4" key="1">
    <citation type="submission" date="2018-08" db="EMBL/GenBank/DDBJ databases">
        <title>Pallidiluteibacterium maritimus gen. nov., sp. nov., isolated from coastal sediment.</title>
        <authorList>
            <person name="Zhou L.Y."/>
        </authorList>
    </citation>
    <scope>NUCLEOTIDE SEQUENCE [LARGE SCALE GENOMIC DNA]</scope>
    <source>
        <strain evidence="3 4">XSD2</strain>
    </source>
</reference>
<keyword evidence="1" id="KW-0597">Phosphoprotein</keyword>
<evidence type="ECO:0000313" key="4">
    <source>
        <dbReference type="Proteomes" id="UP000265926"/>
    </source>
</evidence>
<gene>
    <name evidence="3" type="ORF">D1614_20475</name>
</gene>
<feature type="modified residue" description="Phosphohistidine" evidence="1">
    <location>
        <position position="59"/>
    </location>
</feature>
<dbReference type="InterPro" id="IPR008207">
    <property type="entry name" value="Sig_transdc_His_kin_Hpt_dom"/>
</dbReference>
<dbReference type="Pfam" id="PF01627">
    <property type="entry name" value="Hpt"/>
    <property type="match status" value="1"/>
</dbReference>
<dbReference type="GO" id="GO:0000160">
    <property type="term" value="P:phosphorelay signal transduction system"/>
    <property type="evidence" value="ECO:0007669"/>
    <property type="project" value="InterPro"/>
</dbReference>
<dbReference type="SUPFAM" id="SSF47226">
    <property type="entry name" value="Histidine-containing phosphotransfer domain, HPT domain"/>
    <property type="match status" value="1"/>
</dbReference>
<evidence type="ECO:0000256" key="1">
    <source>
        <dbReference type="PROSITE-ProRule" id="PRU00110"/>
    </source>
</evidence>
<feature type="domain" description="HPt" evidence="2">
    <location>
        <begin position="20"/>
        <end position="117"/>
    </location>
</feature>